<evidence type="ECO:0000313" key="1">
    <source>
        <dbReference type="EMBL" id="OXL15820.1"/>
    </source>
</evidence>
<gene>
    <name evidence="1" type="ORF">AOC33_01600</name>
</gene>
<dbReference type="AlphaFoldDB" id="A0A229FVZ8"/>
<dbReference type="Proteomes" id="UP000215188">
    <property type="component" value="Unassembled WGS sequence"/>
</dbReference>
<sequence length="103" mass="11721">MSHFKYHLFFCLNQRENGKDCCAQHNAQGLFEHAKLRCKDLGLSGEGKVRVNKAGCLDRCAHGPVMVVYPEGIWYTAIDQSDIDEIIDTHFVKGQVVDRLRID</sequence>
<dbReference type="OrthoDB" id="9800597at2"/>
<keyword evidence="2" id="KW-1185">Reference proteome</keyword>
<evidence type="ECO:0000313" key="2">
    <source>
        <dbReference type="Proteomes" id="UP000215188"/>
    </source>
</evidence>
<dbReference type="CDD" id="cd02980">
    <property type="entry name" value="TRX_Fd_family"/>
    <property type="match status" value="1"/>
</dbReference>
<reference evidence="1 2" key="1">
    <citation type="submission" date="2017-06" db="EMBL/GenBank/DDBJ databases">
        <title>Reclassification of a Polynucleobacter cosmopolitanus strain isolated from tropical Lake Victoria as Polynucleobacter victoriensis comb. nov.</title>
        <authorList>
            <person name="Hahn M.W."/>
        </authorList>
    </citation>
    <scope>NUCLEOTIDE SEQUENCE [LARGE SCALE GENOMIC DNA]</scope>
    <source>
        <strain evidence="1 2">MWH-MoIso2</strain>
    </source>
</reference>
<organism evidence="1 2">
    <name type="scientific">Polynucleobacter cosmopolitanus</name>
    <dbReference type="NCBI Taxonomy" id="351345"/>
    <lineage>
        <taxon>Bacteria</taxon>
        <taxon>Pseudomonadati</taxon>
        <taxon>Pseudomonadota</taxon>
        <taxon>Betaproteobacteria</taxon>
        <taxon>Burkholderiales</taxon>
        <taxon>Burkholderiaceae</taxon>
        <taxon>Polynucleobacter</taxon>
    </lineage>
</organism>
<dbReference type="SUPFAM" id="SSF52833">
    <property type="entry name" value="Thioredoxin-like"/>
    <property type="match status" value="1"/>
</dbReference>
<proteinExistence type="predicted"/>
<name>A0A229FVZ8_9BURK</name>
<dbReference type="EMBL" id="NJGG01000001">
    <property type="protein sequence ID" value="OXL15820.1"/>
    <property type="molecule type" value="Genomic_DNA"/>
</dbReference>
<dbReference type="RefSeq" id="WP_089514857.1">
    <property type="nucleotide sequence ID" value="NZ_NJGG01000001.1"/>
</dbReference>
<protein>
    <submittedName>
        <fullName evidence="1">2Fe-2S ferredoxin</fullName>
    </submittedName>
</protein>
<dbReference type="InterPro" id="IPR036249">
    <property type="entry name" value="Thioredoxin-like_sf"/>
</dbReference>
<comment type="caution">
    <text evidence="1">The sequence shown here is derived from an EMBL/GenBank/DDBJ whole genome shotgun (WGS) entry which is preliminary data.</text>
</comment>
<dbReference type="Gene3D" id="3.40.30.10">
    <property type="entry name" value="Glutaredoxin"/>
    <property type="match status" value="1"/>
</dbReference>
<accession>A0A229FVZ8</accession>